<dbReference type="EnsemblMetazoa" id="ADIR014193-RA">
    <property type="protein sequence ID" value="ADIR014193-PA"/>
    <property type="gene ID" value="ADIR014193"/>
</dbReference>
<evidence type="ECO:0000313" key="3">
    <source>
        <dbReference type="EnsemblMetazoa" id="ADIR014193-PA"/>
    </source>
</evidence>
<dbReference type="AlphaFoldDB" id="A0A182NWB4"/>
<proteinExistence type="predicted"/>
<evidence type="ECO:0000256" key="1">
    <source>
        <dbReference type="SAM" id="MobiDB-lite"/>
    </source>
</evidence>
<feature type="region of interest" description="Disordered" evidence="1">
    <location>
        <begin position="25"/>
        <end position="54"/>
    </location>
</feature>
<name>A0A182NWB4_9DIPT</name>
<organism evidence="3 4">
    <name type="scientific">Anopheles dirus</name>
    <dbReference type="NCBI Taxonomy" id="7168"/>
    <lineage>
        <taxon>Eukaryota</taxon>
        <taxon>Metazoa</taxon>
        <taxon>Ecdysozoa</taxon>
        <taxon>Arthropoda</taxon>
        <taxon>Hexapoda</taxon>
        <taxon>Insecta</taxon>
        <taxon>Pterygota</taxon>
        <taxon>Neoptera</taxon>
        <taxon>Endopterygota</taxon>
        <taxon>Diptera</taxon>
        <taxon>Nematocera</taxon>
        <taxon>Culicoidea</taxon>
        <taxon>Culicidae</taxon>
        <taxon>Anophelinae</taxon>
        <taxon>Anopheles</taxon>
    </lineage>
</organism>
<protein>
    <recommendedName>
        <fullName evidence="5">Secreted protein</fullName>
    </recommendedName>
</protein>
<dbReference type="Proteomes" id="UP000075884">
    <property type="component" value="Unassembled WGS sequence"/>
</dbReference>
<feature type="signal peptide" evidence="2">
    <location>
        <begin position="1"/>
        <end position="22"/>
    </location>
</feature>
<keyword evidence="4" id="KW-1185">Reference proteome</keyword>
<evidence type="ECO:0000313" key="4">
    <source>
        <dbReference type="Proteomes" id="UP000075884"/>
    </source>
</evidence>
<reference evidence="3" key="2">
    <citation type="submission" date="2020-05" db="UniProtKB">
        <authorList>
            <consortium name="EnsemblMetazoa"/>
        </authorList>
    </citation>
    <scope>IDENTIFICATION</scope>
    <source>
        <strain evidence="3">WRAIR2</strain>
    </source>
</reference>
<dbReference type="VEuPathDB" id="VectorBase:ADIR014193"/>
<sequence length="54" mass="6017">MCASVFLLYVCVCMIICGTVKNRLSGEGEQQQPKKKAKGNQIQRDSVCGRRNAR</sequence>
<reference evidence="4" key="1">
    <citation type="submission" date="2013-03" db="EMBL/GenBank/DDBJ databases">
        <title>The Genome Sequence of Anopheles dirus WRAIR2.</title>
        <authorList>
            <consortium name="The Broad Institute Genomics Platform"/>
            <person name="Neafsey D.E."/>
            <person name="Walton C."/>
            <person name="Walker B."/>
            <person name="Young S.K."/>
            <person name="Zeng Q."/>
            <person name="Gargeya S."/>
            <person name="Fitzgerald M."/>
            <person name="Haas B."/>
            <person name="Abouelleil A."/>
            <person name="Allen A.W."/>
            <person name="Alvarado L."/>
            <person name="Arachchi H.M."/>
            <person name="Berlin A.M."/>
            <person name="Chapman S.B."/>
            <person name="Gainer-Dewar J."/>
            <person name="Goldberg J."/>
            <person name="Griggs A."/>
            <person name="Gujja S."/>
            <person name="Hansen M."/>
            <person name="Howarth C."/>
            <person name="Imamovic A."/>
            <person name="Ireland A."/>
            <person name="Larimer J."/>
            <person name="McCowan C."/>
            <person name="Murphy C."/>
            <person name="Pearson M."/>
            <person name="Poon T.W."/>
            <person name="Priest M."/>
            <person name="Roberts A."/>
            <person name="Saif S."/>
            <person name="Shea T."/>
            <person name="Sisk P."/>
            <person name="Sykes S."/>
            <person name="Wortman J."/>
            <person name="Nusbaum C."/>
            <person name="Birren B."/>
        </authorList>
    </citation>
    <scope>NUCLEOTIDE SEQUENCE [LARGE SCALE GENOMIC DNA]</scope>
    <source>
        <strain evidence="4">WRAIR2</strain>
    </source>
</reference>
<accession>A0A182NWB4</accession>
<evidence type="ECO:0008006" key="5">
    <source>
        <dbReference type="Google" id="ProtNLM"/>
    </source>
</evidence>
<evidence type="ECO:0000256" key="2">
    <source>
        <dbReference type="SAM" id="SignalP"/>
    </source>
</evidence>
<feature type="chain" id="PRO_5008130449" description="Secreted protein" evidence="2">
    <location>
        <begin position="23"/>
        <end position="54"/>
    </location>
</feature>
<keyword evidence="2" id="KW-0732">Signal</keyword>